<protein>
    <recommendedName>
        <fullName evidence="8">Arginine deiminase</fullName>
    </recommendedName>
</protein>
<dbReference type="Proteomes" id="UP000663862">
    <property type="component" value="Unassembled WGS sequence"/>
</dbReference>
<name>A0A820Y347_9BILA</name>
<dbReference type="AlphaFoldDB" id="A0A820Y347"/>
<comment type="caution">
    <text evidence="5">The sequence shown here is derived from an EMBL/GenBank/DDBJ whole genome shotgun (WGS) entry which is preliminary data.</text>
</comment>
<dbReference type="SUPFAM" id="SSF55909">
    <property type="entry name" value="Pentein"/>
    <property type="match status" value="1"/>
</dbReference>
<evidence type="ECO:0000313" key="3">
    <source>
        <dbReference type="EMBL" id="CAF3340788.1"/>
    </source>
</evidence>
<dbReference type="EMBL" id="CAJOBP010002129">
    <property type="protein sequence ID" value="CAF4335947.1"/>
    <property type="molecule type" value="Genomic_DNA"/>
</dbReference>
<dbReference type="GO" id="GO:0016990">
    <property type="term" value="F:arginine deiminase activity"/>
    <property type="evidence" value="ECO:0007669"/>
    <property type="project" value="TreeGrafter"/>
</dbReference>
<organism evidence="5 6">
    <name type="scientific">Rotaria socialis</name>
    <dbReference type="NCBI Taxonomy" id="392032"/>
    <lineage>
        <taxon>Eukaryota</taxon>
        <taxon>Metazoa</taxon>
        <taxon>Spiralia</taxon>
        <taxon>Gnathifera</taxon>
        <taxon>Rotifera</taxon>
        <taxon>Eurotatoria</taxon>
        <taxon>Bdelloidea</taxon>
        <taxon>Philodinida</taxon>
        <taxon>Philodinidae</taxon>
        <taxon>Rotaria</taxon>
    </lineage>
</organism>
<dbReference type="GO" id="GO:0019546">
    <property type="term" value="P:L-arginine deiminase pathway"/>
    <property type="evidence" value="ECO:0007669"/>
    <property type="project" value="TreeGrafter"/>
</dbReference>
<evidence type="ECO:0000256" key="1">
    <source>
        <dbReference type="SAM" id="MobiDB-lite"/>
    </source>
</evidence>
<dbReference type="EMBL" id="CAJNXB010003841">
    <property type="protein sequence ID" value="CAF3340788.1"/>
    <property type="molecule type" value="Genomic_DNA"/>
</dbReference>
<sequence>MSQLSTHNINGHNRHHHHRPQAHHYALHKQLIGVYSESDKLDAVLMHRPGREIERLTPENKDILLFDNIPNIDETHQSHDAFADALRKENIQVFYRIFLILRNWFRRSERRASVTAASF</sequence>
<reference evidence="5" key="1">
    <citation type="submission" date="2021-02" db="EMBL/GenBank/DDBJ databases">
        <authorList>
            <person name="Nowell W R."/>
        </authorList>
    </citation>
    <scope>NUCLEOTIDE SEQUENCE</scope>
</reference>
<dbReference type="EMBL" id="CAJOBQ010002148">
    <property type="protein sequence ID" value="CAF4542059.1"/>
    <property type="molecule type" value="Genomic_DNA"/>
</dbReference>
<feature type="region of interest" description="Disordered" evidence="1">
    <location>
        <begin position="1"/>
        <end position="23"/>
    </location>
</feature>
<dbReference type="EMBL" id="CAJNYU010000072">
    <property type="protein sequence ID" value="CAF3327998.1"/>
    <property type="molecule type" value="Genomic_DNA"/>
</dbReference>
<accession>A0A820Y347</accession>
<evidence type="ECO:0000313" key="2">
    <source>
        <dbReference type="EMBL" id="CAF3327998.1"/>
    </source>
</evidence>
<dbReference type="OrthoDB" id="5590314at2759"/>
<proteinExistence type="predicted"/>
<evidence type="ECO:0000313" key="7">
    <source>
        <dbReference type="Proteomes" id="UP000663873"/>
    </source>
</evidence>
<dbReference type="Proteomes" id="UP000663869">
    <property type="component" value="Unassembled WGS sequence"/>
</dbReference>
<evidence type="ECO:0000313" key="4">
    <source>
        <dbReference type="EMBL" id="CAF4335947.1"/>
    </source>
</evidence>
<keyword evidence="7" id="KW-1185">Reference proteome</keyword>
<dbReference type="Pfam" id="PF02274">
    <property type="entry name" value="ADI"/>
    <property type="match status" value="1"/>
</dbReference>
<dbReference type="PANTHER" id="PTHR47271:SF2">
    <property type="entry name" value="ARGININE DEIMINASE"/>
    <property type="match status" value="1"/>
</dbReference>
<evidence type="ECO:0000313" key="5">
    <source>
        <dbReference type="EMBL" id="CAF4542059.1"/>
    </source>
</evidence>
<dbReference type="Gene3D" id="3.75.10.10">
    <property type="entry name" value="L-arginine/glycine Amidinotransferase, Chain A"/>
    <property type="match status" value="1"/>
</dbReference>
<dbReference type="Proteomes" id="UP000663825">
    <property type="component" value="Unassembled WGS sequence"/>
</dbReference>
<evidence type="ECO:0008006" key="8">
    <source>
        <dbReference type="Google" id="ProtNLM"/>
    </source>
</evidence>
<feature type="compositionally biased region" description="Basic residues" evidence="1">
    <location>
        <begin position="12"/>
        <end position="23"/>
    </location>
</feature>
<dbReference type="Proteomes" id="UP000663873">
    <property type="component" value="Unassembled WGS sequence"/>
</dbReference>
<dbReference type="PANTHER" id="PTHR47271">
    <property type="entry name" value="ARGININE DEIMINASE"/>
    <property type="match status" value="1"/>
</dbReference>
<evidence type="ECO:0000313" key="6">
    <source>
        <dbReference type="Proteomes" id="UP000663862"/>
    </source>
</evidence>
<gene>
    <name evidence="2" type="ORF">FME351_LOCUS2150</name>
    <name evidence="3" type="ORF">TIS948_LOCUS22339</name>
    <name evidence="5" type="ORF">TSG867_LOCUS24047</name>
    <name evidence="4" type="ORF">UJA718_LOCUS14812</name>
</gene>